<reference evidence="1" key="1">
    <citation type="submission" date="2022-07" db="EMBL/GenBank/DDBJ databases">
        <authorList>
            <person name="Macas J."/>
            <person name="Novak P."/>
            <person name="Neumann P."/>
        </authorList>
    </citation>
    <scope>NUCLEOTIDE SEQUENCE</scope>
</reference>
<keyword evidence="2" id="KW-1185">Reference proteome</keyword>
<accession>A0A9P0ZPH2</accession>
<dbReference type="AlphaFoldDB" id="A0A9P0ZPH2"/>
<dbReference type="Gene3D" id="3.40.395.10">
    <property type="entry name" value="Adenoviral Proteinase, Chain A"/>
    <property type="match status" value="1"/>
</dbReference>
<dbReference type="EMBL" id="CAMAPE010000051">
    <property type="protein sequence ID" value="CAH9107492.1"/>
    <property type="molecule type" value="Genomic_DNA"/>
</dbReference>
<evidence type="ECO:0000313" key="2">
    <source>
        <dbReference type="Proteomes" id="UP001152484"/>
    </source>
</evidence>
<dbReference type="SUPFAM" id="SSF54001">
    <property type="entry name" value="Cysteine proteinases"/>
    <property type="match status" value="1"/>
</dbReference>
<organism evidence="1 2">
    <name type="scientific">Cuscuta europaea</name>
    <name type="common">European dodder</name>
    <dbReference type="NCBI Taxonomy" id="41803"/>
    <lineage>
        <taxon>Eukaryota</taxon>
        <taxon>Viridiplantae</taxon>
        <taxon>Streptophyta</taxon>
        <taxon>Embryophyta</taxon>
        <taxon>Tracheophyta</taxon>
        <taxon>Spermatophyta</taxon>
        <taxon>Magnoliopsida</taxon>
        <taxon>eudicotyledons</taxon>
        <taxon>Gunneridae</taxon>
        <taxon>Pentapetalae</taxon>
        <taxon>asterids</taxon>
        <taxon>lamiids</taxon>
        <taxon>Solanales</taxon>
        <taxon>Convolvulaceae</taxon>
        <taxon>Cuscuteae</taxon>
        <taxon>Cuscuta</taxon>
        <taxon>Cuscuta subgen. Cuscuta</taxon>
    </lineage>
</organism>
<evidence type="ECO:0000313" key="1">
    <source>
        <dbReference type="EMBL" id="CAH9107492.1"/>
    </source>
</evidence>
<name>A0A9P0ZPH2_CUSEU</name>
<dbReference type="OrthoDB" id="1306312at2759"/>
<sequence length="223" mass="26487">MHEEEFVKVYIQTEGKEKQVDVVDDLQKRKHKTTQFLKSPYVSRVVDAGEPTKMFEREMARWLLQEKGGDMKEIVFKYKDYNVTREDLMTIKVGCKINEHVLNVWVTTLNYREKNRSSFSPSRFFAKTMNCLYTMADEVIKTKEEAYNILTDAVEFELDVVRQEVELDKIDLFFFPIMQMRHYYVICINIKRKRIDILDNSSARVSNRDKYEEMPATVVSAFV</sequence>
<proteinExistence type="predicted"/>
<dbReference type="InterPro" id="IPR038765">
    <property type="entry name" value="Papain-like_cys_pep_sf"/>
</dbReference>
<dbReference type="Proteomes" id="UP001152484">
    <property type="component" value="Unassembled WGS sequence"/>
</dbReference>
<evidence type="ECO:0008006" key="3">
    <source>
        <dbReference type="Google" id="ProtNLM"/>
    </source>
</evidence>
<protein>
    <recommendedName>
        <fullName evidence="3">Ubiquitin-like protease family profile domain-containing protein</fullName>
    </recommendedName>
</protein>
<comment type="caution">
    <text evidence="1">The sequence shown here is derived from an EMBL/GenBank/DDBJ whole genome shotgun (WGS) entry which is preliminary data.</text>
</comment>
<gene>
    <name evidence="1" type="ORF">CEURO_LOCUS17733</name>
</gene>